<organism evidence="1 2">
    <name type="scientific">Catenaria anguillulae PL171</name>
    <dbReference type="NCBI Taxonomy" id="765915"/>
    <lineage>
        <taxon>Eukaryota</taxon>
        <taxon>Fungi</taxon>
        <taxon>Fungi incertae sedis</taxon>
        <taxon>Blastocladiomycota</taxon>
        <taxon>Blastocladiomycetes</taxon>
        <taxon>Blastocladiales</taxon>
        <taxon>Catenariaceae</taxon>
        <taxon>Catenaria</taxon>
    </lineage>
</organism>
<dbReference type="EMBL" id="MCFL01000017">
    <property type="protein sequence ID" value="ORZ36338.1"/>
    <property type="molecule type" value="Genomic_DNA"/>
</dbReference>
<comment type="caution">
    <text evidence="1">The sequence shown here is derived from an EMBL/GenBank/DDBJ whole genome shotgun (WGS) entry which is preliminary data.</text>
</comment>
<evidence type="ECO:0000313" key="2">
    <source>
        <dbReference type="Proteomes" id="UP000193411"/>
    </source>
</evidence>
<keyword evidence="2" id="KW-1185">Reference proteome</keyword>
<dbReference type="Proteomes" id="UP000193411">
    <property type="component" value="Unassembled WGS sequence"/>
</dbReference>
<name>A0A1Y2HP11_9FUNG</name>
<gene>
    <name evidence="1" type="ORF">BCR44DRAFT_1432501</name>
</gene>
<accession>A0A1Y2HP11</accession>
<evidence type="ECO:0000313" key="1">
    <source>
        <dbReference type="EMBL" id="ORZ36338.1"/>
    </source>
</evidence>
<proteinExistence type="predicted"/>
<protein>
    <submittedName>
        <fullName evidence="1">Uncharacterized protein</fullName>
    </submittedName>
</protein>
<sequence length="83" mass="9617">MSLSTNPPRPRPLPRPLRIWAGSSCFLASCPPTFQLTTSRPVHCWHGSHTSCLACRLFQRIWRPRCLLARQPFRALGWYDQRA</sequence>
<dbReference type="AlphaFoldDB" id="A0A1Y2HP11"/>
<reference evidence="1 2" key="1">
    <citation type="submission" date="2016-07" db="EMBL/GenBank/DDBJ databases">
        <title>Pervasive Adenine N6-methylation of Active Genes in Fungi.</title>
        <authorList>
            <consortium name="DOE Joint Genome Institute"/>
            <person name="Mondo S.J."/>
            <person name="Dannebaum R.O."/>
            <person name="Kuo R.C."/>
            <person name="Labutti K."/>
            <person name="Haridas S."/>
            <person name="Kuo A."/>
            <person name="Salamov A."/>
            <person name="Ahrendt S.R."/>
            <person name="Lipzen A."/>
            <person name="Sullivan W."/>
            <person name="Andreopoulos W.B."/>
            <person name="Clum A."/>
            <person name="Lindquist E."/>
            <person name="Daum C."/>
            <person name="Ramamoorthy G.K."/>
            <person name="Gryganskyi A."/>
            <person name="Culley D."/>
            <person name="Magnuson J.K."/>
            <person name="James T.Y."/>
            <person name="O'Malley M.A."/>
            <person name="Stajich J.E."/>
            <person name="Spatafora J.W."/>
            <person name="Visel A."/>
            <person name="Grigoriev I.V."/>
        </authorList>
    </citation>
    <scope>NUCLEOTIDE SEQUENCE [LARGE SCALE GENOMIC DNA]</scope>
    <source>
        <strain evidence="1 2">PL171</strain>
    </source>
</reference>